<gene>
    <name evidence="2" type="ORF">RhiXN_06802</name>
</gene>
<proteinExistence type="predicted"/>
<dbReference type="KEGG" id="rsx:RhiXN_06802"/>
<dbReference type="AlphaFoldDB" id="A0A8H8NZK3"/>
<dbReference type="EMBL" id="CP059664">
    <property type="protein sequence ID" value="QRW21813.1"/>
    <property type="molecule type" value="Genomic_DNA"/>
</dbReference>
<sequence length="768" mass="88287">MFDVRRRQYGRQNMRAPKWQNLRDSFLGILVRNMKFEFEATTVGTRLRLEGPVIDWAKGLGERNVARMELYRGHRCPRRRPTLPVLVVTLVNGSLYLIQRTARHSPSTNNDHPTTTIEGATTLNFSSRPIIVVTFKRDVHLDLCSILYACCNVPKLPNSKPKFDSRSFGLTVLLNITRYVLDRRISLSSGSSLQAKSLLGHLWKDAYQVAQRDDYDFWDKSLVDRTKNIVRELIYTMAYNALKKKLNWTGEDFMKEAYSTVAHVEVTESAENSPSDKAWDQAWNKHTKLTWRFLIRWLVVGNSLRRLSSQTDERDLPRRCKLTGFATDTKLVHFGLVGRDWNKITPGLKCSRGPQTGADCDCHAWISDWQIANHLAWNEIWPKAFQAGMDAVEGSIRDFRGQQRPVYANTSAATDGTPEHAPHVTQVIINPQPRQPQGNAGHNRTHPRAYPKSSQEQAVEGVTRFIKWLWARLEKSIEKEETAAQEVSQSALMDNNSAPNELIYHLLKADARKNANEALNKARHTENSLNRKSEYKDDAWKRARQVIHRQNGDIVQKEWRRLTIPRILGQSSEQGWIAKLWKKTLEDIHKETWSNSWGEIWADAWDDAYRSARTKGIEFGVKVALAKSQGVCTHGQLVGQLMSKESYQGIQRNAENEDLEVGGILDYVHSLFKDLSYTSNLASIHNTYNSDVAIRALVPNKDQNLNDISRILPKQPVSRELSYLELRHFIMDEYFKEELWKHRTSFQFGVSHAWQSFLKLQSDEAGRP</sequence>
<evidence type="ECO:0000313" key="2">
    <source>
        <dbReference type="EMBL" id="QRW21813.1"/>
    </source>
</evidence>
<reference evidence="2" key="1">
    <citation type="submission" date="2020-05" db="EMBL/GenBank/DDBJ databases">
        <title>Evolutionary and genomic comparisons of hybrid uninucleate and nonhybrid Rhizoctonia fungi.</title>
        <authorList>
            <person name="Li C."/>
            <person name="Chen X."/>
        </authorList>
    </citation>
    <scope>NUCLEOTIDE SEQUENCE</scope>
    <source>
        <strain evidence="2">AG-1 IA</strain>
    </source>
</reference>
<protein>
    <submittedName>
        <fullName evidence="2">Dystrophin</fullName>
    </submittedName>
</protein>
<evidence type="ECO:0000256" key="1">
    <source>
        <dbReference type="SAM" id="MobiDB-lite"/>
    </source>
</evidence>
<evidence type="ECO:0000313" key="3">
    <source>
        <dbReference type="Proteomes" id="UP000650533"/>
    </source>
</evidence>
<feature type="region of interest" description="Disordered" evidence="1">
    <location>
        <begin position="431"/>
        <end position="456"/>
    </location>
</feature>
<dbReference type="GeneID" id="67029081"/>
<name>A0A8H8NZK3_9AGAM</name>
<dbReference type="RefSeq" id="XP_043182050.1">
    <property type="nucleotide sequence ID" value="XM_043326618.1"/>
</dbReference>
<dbReference type="Proteomes" id="UP000650533">
    <property type="component" value="Chromosome 7"/>
</dbReference>
<accession>A0A8H8NZK3</accession>
<organism evidence="2 3">
    <name type="scientific">Rhizoctonia solani</name>
    <dbReference type="NCBI Taxonomy" id="456999"/>
    <lineage>
        <taxon>Eukaryota</taxon>
        <taxon>Fungi</taxon>
        <taxon>Dikarya</taxon>
        <taxon>Basidiomycota</taxon>
        <taxon>Agaricomycotina</taxon>
        <taxon>Agaricomycetes</taxon>
        <taxon>Cantharellales</taxon>
        <taxon>Ceratobasidiaceae</taxon>
        <taxon>Rhizoctonia</taxon>
    </lineage>
</organism>